<keyword evidence="1" id="KW-1133">Transmembrane helix</keyword>
<proteinExistence type="predicted"/>
<dbReference type="EMBL" id="RDOM01001326">
    <property type="protein sequence ID" value="MBF4275546.1"/>
    <property type="molecule type" value="Genomic_DNA"/>
</dbReference>
<evidence type="ECO:0000313" key="3">
    <source>
        <dbReference type="Proteomes" id="UP000722957"/>
    </source>
</evidence>
<reference evidence="2 3" key="1">
    <citation type="journal article" date="2021" name="PeerJ">
        <title>Analysis of 44 Vibrio anguillarum genomes reveals high genetic diversity.</title>
        <authorList>
            <person name="Hansen M.J."/>
            <person name="Dalsgaard I."/>
        </authorList>
    </citation>
    <scope>NUCLEOTIDE SEQUENCE [LARGE SCALE GENOMIC DNA]</scope>
    <source>
        <strain evidence="2 3">17-16730-2A</strain>
    </source>
</reference>
<feature type="non-terminal residue" evidence="2">
    <location>
        <position position="90"/>
    </location>
</feature>
<keyword evidence="1" id="KW-0472">Membrane</keyword>
<evidence type="ECO:0000256" key="1">
    <source>
        <dbReference type="SAM" id="Phobius"/>
    </source>
</evidence>
<organism evidence="2 3">
    <name type="scientific">Vibrio anguillarum</name>
    <name type="common">Listonella anguillarum</name>
    <dbReference type="NCBI Taxonomy" id="55601"/>
    <lineage>
        <taxon>Bacteria</taxon>
        <taxon>Pseudomonadati</taxon>
        <taxon>Pseudomonadota</taxon>
        <taxon>Gammaproteobacteria</taxon>
        <taxon>Vibrionales</taxon>
        <taxon>Vibrionaceae</taxon>
        <taxon>Vibrio</taxon>
    </lineage>
</organism>
<protein>
    <submittedName>
        <fullName evidence="2">Chemotaxis protein</fullName>
    </submittedName>
</protein>
<feature type="transmembrane region" description="Helical" evidence="1">
    <location>
        <begin position="63"/>
        <end position="81"/>
    </location>
</feature>
<sequence length="90" mass="10078">FQSVRLCPSREHITNAEKIYAQLKAGKTPRRLKLPRTRLWQRLALTLLPIAGISFVADTFLPGIGLVLMLLLSMVAGYSLTRRLESLSAE</sequence>
<evidence type="ECO:0000313" key="2">
    <source>
        <dbReference type="EMBL" id="MBF4275546.1"/>
    </source>
</evidence>
<feature type="non-terminal residue" evidence="2">
    <location>
        <position position="1"/>
    </location>
</feature>
<name>A0ABD4KV98_VIBAN</name>
<comment type="caution">
    <text evidence="2">The sequence shown here is derived from an EMBL/GenBank/DDBJ whole genome shotgun (WGS) entry which is preliminary data.</text>
</comment>
<dbReference type="AlphaFoldDB" id="A0ABD4KV98"/>
<feature type="transmembrane region" description="Helical" evidence="1">
    <location>
        <begin position="39"/>
        <end position="57"/>
    </location>
</feature>
<dbReference type="Proteomes" id="UP000722957">
    <property type="component" value="Unassembled WGS sequence"/>
</dbReference>
<accession>A0ABD4KV98</accession>
<gene>
    <name evidence="2" type="ORF">EAY07_26810</name>
</gene>
<keyword evidence="1" id="KW-0812">Transmembrane</keyword>